<comment type="subunit">
    <text evidence="4">Forms a 24-polypeptide structural core with octahedral symmetry. Part of the 2-oxoglutarate dehydrogenase (OGDH) complex composed of E1 (2-oxoglutarate dehydrogenase), E2 (dihydrolipoamide succinyltransferase) and E3 (dihydrolipoamide dehydrogenase); the complex contains multiple copies of the three enzymatic components (E1, E2 and E3).</text>
</comment>
<keyword evidence="9 12" id="KW-0450">Lipoyl</keyword>
<evidence type="ECO:0000313" key="17">
    <source>
        <dbReference type="EMBL" id="PLR98323.1"/>
    </source>
</evidence>
<dbReference type="Pfam" id="PF00198">
    <property type="entry name" value="2-oxoacid_dh"/>
    <property type="match status" value="1"/>
</dbReference>
<dbReference type="UniPathway" id="UPA00868">
    <property type="reaction ID" value="UER00840"/>
</dbReference>
<dbReference type="Pfam" id="PF00364">
    <property type="entry name" value="Biotin_lipoyl"/>
    <property type="match status" value="1"/>
</dbReference>
<dbReference type="NCBIfam" id="TIGR01347">
    <property type="entry name" value="sucB"/>
    <property type="match status" value="1"/>
</dbReference>
<evidence type="ECO:0000256" key="13">
    <source>
        <dbReference type="SAM" id="MobiDB-lite"/>
    </source>
</evidence>
<feature type="domain" description="Lipoyl-binding" evidence="14">
    <location>
        <begin position="1"/>
        <end position="76"/>
    </location>
</feature>
<dbReference type="Proteomes" id="UP000235114">
    <property type="component" value="Unassembled WGS sequence"/>
</dbReference>
<dbReference type="RefSeq" id="WP_101578626.1">
    <property type="nucleotide sequence ID" value="NZ_PGVA01000044.1"/>
</dbReference>
<dbReference type="SUPFAM" id="SSF47005">
    <property type="entry name" value="Peripheral subunit-binding domain of 2-oxo acid dehydrogenase complex"/>
    <property type="match status" value="1"/>
</dbReference>
<feature type="compositionally biased region" description="Low complexity" evidence="13">
    <location>
        <begin position="86"/>
        <end position="97"/>
    </location>
</feature>
<evidence type="ECO:0000256" key="9">
    <source>
        <dbReference type="ARBA" id="ARBA00022823"/>
    </source>
</evidence>
<dbReference type="InterPro" id="IPR050537">
    <property type="entry name" value="2-oxoacid_dehydrogenase"/>
</dbReference>
<dbReference type="Gene3D" id="3.30.559.10">
    <property type="entry name" value="Chloramphenicol acetyltransferase-like domain"/>
    <property type="match status" value="1"/>
</dbReference>
<dbReference type="EC" id="2.3.1.61" evidence="5 12"/>
<reference evidence="16 18" key="1">
    <citation type="submission" date="2017-11" db="EMBL/GenBank/DDBJ databases">
        <title>Comparitive Functional Genomics of Dry Heat Resistant strains isolated from the Viking Spacecraft.</title>
        <authorList>
            <person name="Seuylemezian A."/>
            <person name="Cooper K."/>
            <person name="Vaishampayan P."/>
        </authorList>
    </citation>
    <scope>NUCLEOTIDE SEQUENCE [LARGE SCALE GENOMIC DNA]</scope>
    <source>
        <strain evidence="16 18">M4.6</strain>
    </source>
</reference>
<feature type="domain" description="Peripheral subunit-binding (PSBD)" evidence="15">
    <location>
        <begin position="124"/>
        <end position="161"/>
    </location>
</feature>
<dbReference type="CDD" id="cd06849">
    <property type="entry name" value="lipoyl_domain"/>
    <property type="match status" value="1"/>
</dbReference>
<dbReference type="FunFam" id="3.30.559.10:FF:000007">
    <property type="entry name" value="Dihydrolipoamide acetyltransferase component of pyruvate dehydrogenase complex"/>
    <property type="match status" value="1"/>
</dbReference>
<dbReference type="PROSITE" id="PS51826">
    <property type="entry name" value="PSBD"/>
    <property type="match status" value="1"/>
</dbReference>
<keyword evidence="7 12" id="KW-0816">Tricarboxylic acid cycle</keyword>
<evidence type="ECO:0000256" key="11">
    <source>
        <dbReference type="ARBA" id="ARBA00052761"/>
    </source>
</evidence>
<evidence type="ECO:0000256" key="1">
    <source>
        <dbReference type="ARBA" id="ARBA00004052"/>
    </source>
</evidence>
<dbReference type="Proteomes" id="UP000234951">
    <property type="component" value="Unassembled WGS sequence"/>
</dbReference>
<dbReference type="SUPFAM" id="SSF51230">
    <property type="entry name" value="Single hybrid motif"/>
    <property type="match status" value="1"/>
</dbReference>
<comment type="pathway">
    <text evidence="2 12">Amino-acid degradation; L-lysine degradation via saccharopine pathway; glutaryl-CoA from L-lysine: step 6/6.</text>
</comment>
<evidence type="ECO:0000259" key="14">
    <source>
        <dbReference type="PROSITE" id="PS50968"/>
    </source>
</evidence>
<comment type="similarity">
    <text evidence="3 12">Belongs to the 2-oxoacid dehydrogenase family.</text>
</comment>
<dbReference type="EMBL" id="PGVD01000022">
    <property type="protein sequence ID" value="PLR98323.1"/>
    <property type="molecule type" value="Genomic_DNA"/>
</dbReference>
<dbReference type="InterPro" id="IPR004167">
    <property type="entry name" value="PSBD"/>
</dbReference>
<gene>
    <name evidence="16" type="ORF">CU635_17270</name>
    <name evidence="17" type="ORF">CVD25_08100</name>
</gene>
<evidence type="ECO:0000256" key="3">
    <source>
        <dbReference type="ARBA" id="ARBA00007317"/>
    </source>
</evidence>
<dbReference type="InterPro" id="IPR036625">
    <property type="entry name" value="E3-bd_dom_sf"/>
</dbReference>
<evidence type="ECO:0000256" key="8">
    <source>
        <dbReference type="ARBA" id="ARBA00022679"/>
    </source>
</evidence>
<sequence>MADITVPELAESITEGTVAQWLKKPGDYVNKGEYVVELETDKVNVEIISEHEGVLKEVLANEGDTVQVGAVIAVLAEGGQAEVPSQAEQQPETAAAPVDQPEKATTTAIMTDPAVDQDSKQRPIASPAARKIAREKGIDLSAVPTVDPLGRVRKHDVESFKPSASAPQQAVSPVQKPAVPEIGGTENGKKIERIRMSRRRQTIANRLVEVQQTAAMLTTFNEVDMTAVMDLRKRRKDQFFEENDVRLGFMSFFTKAAVAALKKSPLLNAEIQGDEIILKKFYDIGIAVAAEEGLVVPVVRDADRKNFAEIEADIMELANKAKNNKLSLKDLQGGTFTITNGGVFGSLMSTPILNGPQVGILGMHKIQLRPVAIDAEKSENRPMMYIALSYDHRIVDGKEAVSFLVKIKELIEDPESLLLEG</sequence>
<evidence type="ECO:0000259" key="15">
    <source>
        <dbReference type="PROSITE" id="PS51826"/>
    </source>
</evidence>
<dbReference type="GO" id="GO:0045252">
    <property type="term" value="C:oxoglutarate dehydrogenase complex"/>
    <property type="evidence" value="ECO:0007669"/>
    <property type="project" value="UniProtKB-UniRule"/>
</dbReference>
<comment type="cofactor">
    <cofactor evidence="12">
        <name>(R)-lipoate</name>
        <dbReference type="ChEBI" id="CHEBI:83088"/>
    </cofactor>
    <text evidence="12">Binds 1 lipoyl cofactor covalently.</text>
</comment>
<dbReference type="NCBIfam" id="NF004309">
    <property type="entry name" value="PRK05704.1"/>
    <property type="match status" value="1"/>
</dbReference>
<evidence type="ECO:0000313" key="18">
    <source>
        <dbReference type="Proteomes" id="UP000234951"/>
    </source>
</evidence>
<comment type="function">
    <text evidence="1 12">E2 component of the 2-oxoglutarate dehydrogenase (OGDH) complex which catalyzes the second step in the conversion of 2-oxoglutarate to succinyl-CoA and CO(2).</text>
</comment>
<evidence type="ECO:0000256" key="6">
    <source>
        <dbReference type="ARBA" id="ARBA00019511"/>
    </source>
</evidence>
<dbReference type="PROSITE" id="PS00189">
    <property type="entry name" value="LIPOYL"/>
    <property type="match status" value="1"/>
</dbReference>
<reference evidence="17 19" key="2">
    <citation type="submission" date="2017-12" db="EMBL/GenBank/DDBJ databases">
        <title>Comparative Functional Genomics of Dry Heat Resistant strains isolated from the Viking Spacecraft.</title>
        <authorList>
            <person name="Seuylemezian A."/>
            <person name="Cooper K."/>
            <person name="Vaishampayan P."/>
        </authorList>
    </citation>
    <scope>NUCLEOTIDE SEQUENCE [LARGE SCALE GENOMIC DNA]</scope>
    <source>
        <strain evidence="17 19">ATCC 29669</strain>
    </source>
</reference>
<protein>
    <recommendedName>
        <fullName evidence="6 12">Dihydrolipoyllysine-residue succinyltransferase component of 2-oxoglutarate dehydrogenase complex</fullName>
        <ecNumber evidence="5 12">2.3.1.61</ecNumber>
    </recommendedName>
    <alternativeName>
        <fullName evidence="12">2-oxoglutarate dehydrogenase complex component E2</fullName>
    </alternativeName>
</protein>
<organism evidence="16 18">
    <name type="scientific">Bacillus canaveralius</name>
    <dbReference type="NCBI Taxonomy" id="1403243"/>
    <lineage>
        <taxon>Bacteria</taxon>
        <taxon>Bacillati</taxon>
        <taxon>Bacillota</taxon>
        <taxon>Bacilli</taxon>
        <taxon>Bacillales</taxon>
        <taxon>Bacillaceae</taxon>
        <taxon>Bacillus</taxon>
    </lineage>
</organism>
<feature type="region of interest" description="Disordered" evidence="13">
    <location>
        <begin position="159"/>
        <end position="185"/>
    </location>
</feature>
<dbReference type="Gene3D" id="4.10.320.10">
    <property type="entry name" value="E3-binding domain"/>
    <property type="match status" value="1"/>
</dbReference>
<dbReference type="GO" id="GO:0006099">
    <property type="term" value="P:tricarboxylic acid cycle"/>
    <property type="evidence" value="ECO:0007669"/>
    <property type="project" value="UniProtKB-UniRule"/>
</dbReference>
<dbReference type="InterPro" id="IPR001078">
    <property type="entry name" value="2-oxoacid_DH_actylTfrase"/>
</dbReference>
<dbReference type="PANTHER" id="PTHR43416:SF5">
    <property type="entry name" value="DIHYDROLIPOYLLYSINE-RESIDUE SUCCINYLTRANSFERASE COMPONENT OF 2-OXOGLUTARATE DEHYDROGENASE COMPLEX, MITOCHONDRIAL"/>
    <property type="match status" value="1"/>
</dbReference>
<keyword evidence="19" id="KW-1185">Reference proteome</keyword>
<dbReference type="GO" id="GO:0033512">
    <property type="term" value="P:L-lysine catabolic process to acetyl-CoA via saccharopine"/>
    <property type="evidence" value="ECO:0007669"/>
    <property type="project" value="UniProtKB-UniRule"/>
</dbReference>
<comment type="catalytic activity">
    <reaction evidence="11 12">
        <text>N(6)-[(R)-dihydrolipoyl]-L-lysyl-[protein] + succinyl-CoA = N(6)-[(R)-S(8)-succinyldihydrolipoyl]-L-lysyl-[protein] + CoA</text>
        <dbReference type="Rhea" id="RHEA:15213"/>
        <dbReference type="Rhea" id="RHEA-COMP:10475"/>
        <dbReference type="Rhea" id="RHEA-COMP:20092"/>
        <dbReference type="ChEBI" id="CHEBI:57287"/>
        <dbReference type="ChEBI" id="CHEBI:57292"/>
        <dbReference type="ChEBI" id="CHEBI:83100"/>
        <dbReference type="ChEBI" id="CHEBI:83120"/>
        <dbReference type="EC" id="2.3.1.61"/>
    </reaction>
</comment>
<evidence type="ECO:0000256" key="7">
    <source>
        <dbReference type="ARBA" id="ARBA00022532"/>
    </source>
</evidence>
<dbReference type="SUPFAM" id="SSF52777">
    <property type="entry name" value="CoA-dependent acyltransferases"/>
    <property type="match status" value="1"/>
</dbReference>
<dbReference type="OrthoDB" id="9805770at2"/>
<dbReference type="InterPro" id="IPR003016">
    <property type="entry name" value="2-oxoA_DH_lipoyl-BS"/>
</dbReference>
<dbReference type="InterPro" id="IPR023213">
    <property type="entry name" value="CAT-like_dom_sf"/>
</dbReference>
<proteinExistence type="inferred from homology"/>
<dbReference type="PANTHER" id="PTHR43416">
    <property type="entry name" value="DIHYDROLIPOYLLYSINE-RESIDUE SUCCINYLTRANSFERASE COMPONENT OF 2-OXOGLUTARATE DEHYDROGENASE COMPLEX, MITOCHONDRIAL-RELATED"/>
    <property type="match status" value="1"/>
</dbReference>
<evidence type="ECO:0000256" key="10">
    <source>
        <dbReference type="ARBA" id="ARBA00023315"/>
    </source>
</evidence>
<comment type="caution">
    <text evidence="16">The sequence shown here is derived from an EMBL/GenBank/DDBJ whole genome shotgun (WGS) entry which is preliminary data.</text>
</comment>
<keyword evidence="10 12" id="KW-0012">Acyltransferase</keyword>
<evidence type="ECO:0000313" key="16">
    <source>
        <dbReference type="EMBL" id="PLR80799.1"/>
    </source>
</evidence>
<dbReference type="EMBL" id="PGVA01000044">
    <property type="protein sequence ID" value="PLR80799.1"/>
    <property type="molecule type" value="Genomic_DNA"/>
</dbReference>
<feature type="region of interest" description="Disordered" evidence="13">
    <location>
        <begin position="82"/>
        <end position="102"/>
    </location>
</feature>
<evidence type="ECO:0000256" key="2">
    <source>
        <dbReference type="ARBA" id="ARBA00005145"/>
    </source>
</evidence>
<dbReference type="InterPro" id="IPR000089">
    <property type="entry name" value="Biotin_lipoyl"/>
</dbReference>
<evidence type="ECO:0000256" key="4">
    <source>
        <dbReference type="ARBA" id="ARBA00011666"/>
    </source>
</evidence>
<accession>A0A2N5GII7</accession>
<name>A0A2N5GII7_9BACI</name>
<evidence type="ECO:0000256" key="5">
    <source>
        <dbReference type="ARBA" id="ARBA00012945"/>
    </source>
</evidence>
<evidence type="ECO:0000256" key="12">
    <source>
        <dbReference type="RuleBase" id="RU361138"/>
    </source>
</evidence>
<dbReference type="InterPro" id="IPR011053">
    <property type="entry name" value="Single_hybrid_motif"/>
</dbReference>
<dbReference type="InterPro" id="IPR006255">
    <property type="entry name" value="SucB"/>
</dbReference>
<dbReference type="Pfam" id="PF02817">
    <property type="entry name" value="E3_binding"/>
    <property type="match status" value="1"/>
</dbReference>
<dbReference type="AlphaFoldDB" id="A0A2N5GII7"/>
<dbReference type="GO" id="GO:0004149">
    <property type="term" value="F:dihydrolipoyllysine-residue succinyltransferase activity"/>
    <property type="evidence" value="ECO:0007669"/>
    <property type="project" value="UniProtKB-UniRule"/>
</dbReference>
<dbReference type="Gene3D" id="2.40.50.100">
    <property type="match status" value="1"/>
</dbReference>
<dbReference type="GO" id="GO:0005829">
    <property type="term" value="C:cytosol"/>
    <property type="evidence" value="ECO:0007669"/>
    <property type="project" value="TreeGrafter"/>
</dbReference>
<keyword evidence="8 12" id="KW-0808">Transferase</keyword>
<evidence type="ECO:0000313" key="19">
    <source>
        <dbReference type="Proteomes" id="UP000235114"/>
    </source>
</evidence>
<dbReference type="PROSITE" id="PS50968">
    <property type="entry name" value="BIOTINYL_LIPOYL"/>
    <property type="match status" value="1"/>
</dbReference>